<dbReference type="EMBL" id="LAZR01008259">
    <property type="protein sequence ID" value="KKM79956.1"/>
    <property type="molecule type" value="Genomic_DNA"/>
</dbReference>
<evidence type="ECO:0000313" key="1">
    <source>
        <dbReference type="EMBL" id="KKM79956.1"/>
    </source>
</evidence>
<accession>A0A0F9KYX6</accession>
<proteinExistence type="predicted"/>
<comment type="caution">
    <text evidence="1">The sequence shown here is derived from an EMBL/GenBank/DDBJ whole genome shotgun (WGS) entry which is preliminary data.</text>
</comment>
<gene>
    <name evidence="1" type="ORF">LCGC14_1344620</name>
</gene>
<reference evidence="1" key="1">
    <citation type="journal article" date="2015" name="Nature">
        <title>Complex archaea that bridge the gap between prokaryotes and eukaryotes.</title>
        <authorList>
            <person name="Spang A."/>
            <person name="Saw J.H."/>
            <person name="Jorgensen S.L."/>
            <person name="Zaremba-Niedzwiedzka K."/>
            <person name="Martijn J."/>
            <person name="Lind A.E."/>
            <person name="van Eijk R."/>
            <person name="Schleper C."/>
            <person name="Guy L."/>
            <person name="Ettema T.J."/>
        </authorList>
    </citation>
    <scope>NUCLEOTIDE SEQUENCE</scope>
</reference>
<dbReference type="AlphaFoldDB" id="A0A0F9KYX6"/>
<feature type="non-terminal residue" evidence="1">
    <location>
        <position position="1"/>
    </location>
</feature>
<name>A0A0F9KYX6_9ZZZZ</name>
<organism evidence="1">
    <name type="scientific">marine sediment metagenome</name>
    <dbReference type="NCBI Taxonomy" id="412755"/>
    <lineage>
        <taxon>unclassified sequences</taxon>
        <taxon>metagenomes</taxon>
        <taxon>ecological metagenomes</taxon>
    </lineage>
</organism>
<protein>
    <submittedName>
        <fullName evidence="1">Uncharacterized protein</fullName>
    </submittedName>
</protein>
<sequence length="112" mass="13832">ILNTKNNRDTLIFFPDDEYLTGHSYYEFKILHILRIISENNGDSKINIYDDRFQYFDVIKERLEKNAMDNVEFHRTIKPKEFWNIRHEEYINLIKLHKTKRKNNKNKILPFR</sequence>